<reference evidence="1" key="1">
    <citation type="submission" date="2024-02" db="EMBL/GenBank/DDBJ databases">
        <title>Metagenome Assembled Genome of Zalaria obscura JY119.</title>
        <authorList>
            <person name="Vighnesh L."/>
            <person name="Jagadeeshwari U."/>
            <person name="Venkata Ramana C."/>
            <person name="Sasikala C."/>
        </authorList>
    </citation>
    <scope>NUCLEOTIDE SEQUENCE</scope>
    <source>
        <strain evidence="1">JY119</strain>
    </source>
</reference>
<gene>
    <name evidence="1" type="ORF">M8818_001516</name>
</gene>
<evidence type="ECO:0000313" key="2">
    <source>
        <dbReference type="Proteomes" id="UP001320706"/>
    </source>
</evidence>
<comment type="caution">
    <text evidence="1">The sequence shown here is derived from an EMBL/GenBank/DDBJ whole genome shotgun (WGS) entry which is preliminary data.</text>
</comment>
<evidence type="ECO:0000313" key="1">
    <source>
        <dbReference type="EMBL" id="KAK8217263.1"/>
    </source>
</evidence>
<keyword evidence="2" id="KW-1185">Reference proteome</keyword>
<dbReference type="EMBL" id="JAMKPW020000006">
    <property type="protein sequence ID" value="KAK8217263.1"/>
    <property type="molecule type" value="Genomic_DNA"/>
</dbReference>
<dbReference type="Proteomes" id="UP001320706">
    <property type="component" value="Unassembled WGS sequence"/>
</dbReference>
<sequence length="81" mass="8253">MSLSAGGSQGTEAARNGLAGRLGVERCVDLVTAVTFRADANTVCAAQGGRCSKSLHALLIDSGRPLPFPALARLARAAPDF</sequence>
<accession>A0ACC3SLZ0</accession>
<proteinExistence type="predicted"/>
<protein>
    <submittedName>
        <fullName evidence="1">Uncharacterized protein</fullName>
    </submittedName>
</protein>
<name>A0ACC3SLZ0_9PEZI</name>
<organism evidence="1 2">
    <name type="scientific">Zalaria obscura</name>
    <dbReference type="NCBI Taxonomy" id="2024903"/>
    <lineage>
        <taxon>Eukaryota</taxon>
        <taxon>Fungi</taxon>
        <taxon>Dikarya</taxon>
        <taxon>Ascomycota</taxon>
        <taxon>Pezizomycotina</taxon>
        <taxon>Dothideomycetes</taxon>
        <taxon>Dothideomycetidae</taxon>
        <taxon>Dothideales</taxon>
        <taxon>Zalariaceae</taxon>
        <taxon>Zalaria</taxon>
    </lineage>
</organism>